<feature type="non-terminal residue" evidence="2">
    <location>
        <position position="153"/>
    </location>
</feature>
<feature type="compositionally biased region" description="Basic residues" evidence="1">
    <location>
        <begin position="1"/>
        <end position="11"/>
    </location>
</feature>
<protein>
    <submittedName>
        <fullName evidence="2">Uncharacterized protein</fullName>
    </submittedName>
</protein>
<evidence type="ECO:0000256" key="1">
    <source>
        <dbReference type="SAM" id="MobiDB-lite"/>
    </source>
</evidence>
<dbReference type="AlphaFoldDB" id="A0A6J4JQL5"/>
<organism evidence="2">
    <name type="scientific">uncultured Actinomycetospora sp</name>
    <dbReference type="NCBI Taxonomy" id="1135996"/>
    <lineage>
        <taxon>Bacteria</taxon>
        <taxon>Bacillati</taxon>
        <taxon>Actinomycetota</taxon>
        <taxon>Actinomycetes</taxon>
        <taxon>Pseudonocardiales</taxon>
        <taxon>Pseudonocardiaceae</taxon>
        <taxon>Actinomycetospora</taxon>
        <taxon>environmental samples</taxon>
    </lineage>
</organism>
<feature type="region of interest" description="Disordered" evidence="1">
    <location>
        <begin position="1"/>
        <end position="119"/>
    </location>
</feature>
<feature type="compositionally biased region" description="Basic residues" evidence="1">
    <location>
        <begin position="79"/>
        <end position="88"/>
    </location>
</feature>
<evidence type="ECO:0000313" key="2">
    <source>
        <dbReference type="EMBL" id="CAA9284654.1"/>
    </source>
</evidence>
<reference evidence="2" key="1">
    <citation type="submission" date="2020-02" db="EMBL/GenBank/DDBJ databases">
        <authorList>
            <person name="Meier V. D."/>
        </authorList>
    </citation>
    <scope>NUCLEOTIDE SEQUENCE</scope>
    <source>
        <strain evidence="2">AVDCRST_MAG54</strain>
    </source>
</reference>
<gene>
    <name evidence="2" type="ORF">AVDCRST_MAG54-3920</name>
</gene>
<name>A0A6J4JQL5_9PSEU</name>
<feature type="compositionally biased region" description="Basic and acidic residues" evidence="1">
    <location>
        <begin position="95"/>
        <end position="111"/>
    </location>
</feature>
<dbReference type="EMBL" id="CADCTH010000496">
    <property type="protein sequence ID" value="CAA9284654.1"/>
    <property type="molecule type" value="Genomic_DNA"/>
</dbReference>
<proteinExistence type="predicted"/>
<feature type="compositionally biased region" description="Basic and acidic residues" evidence="1">
    <location>
        <begin position="12"/>
        <end position="23"/>
    </location>
</feature>
<sequence>VRRPAAARVRHGRADDPPRDRPAARRPGLGALRRPRPLEPLGAPDLGGHGDGAGGSGHPAAAHRPAGPGARGRGDRAAVRGHRGRRGGPHLVVAGERRAGHPAPRPRDRGAARRRRAARALADLAAHHRPGGRRAGLRPARARRAALAAAGPV</sequence>
<feature type="compositionally biased region" description="Gly residues" evidence="1">
    <location>
        <begin position="45"/>
        <end position="57"/>
    </location>
</feature>
<feature type="compositionally biased region" description="Low complexity" evidence="1">
    <location>
        <begin position="58"/>
        <end position="68"/>
    </location>
</feature>
<feature type="non-terminal residue" evidence="2">
    <location>
        <position position="1"/>
    </location>
</feature>
<accession>A0A6J4JQL5</accession>